<reference evidence="1" key="1">
    <citation type="submission" date="2007-07" db="EMBL/GenBank/DDBJ databases">
        <title>PCAP assembly of the Caenorhabditis remanei genome.</title>
        <authorList>
            <consortium name="The Caenorhabditis remanei Sequencing Consortium"/>
            <person name="Wilson R.K."/>
        </authorList>
    </citation>
    <scope>NUCLEOTIDE SEQUENCE [LARGE SCALE GENOMIC DNA]</scope>
    <source>
        <strain evidence="1">PB4641</strain>
    </source>
</reference>
<dbReference type="PANTHER" id="PTHR46060">
    <property type="entry name" value="MARINER MOS1 TRANSPOSASE-LIKE PROTEIN"/>
    <property type="match status" value="1"/>
</dbReference>
<evidence type="ECO:0000313" key="2">
    <source>
        <dbReference type="Proteomes" id="UP000008281"/>
    </source>
</evidence>
<gene>
    <name evidence="1" type="ORF">CRE_06281</name>
</gene>
<dbReference type="InParanoid" id="E3NWK4"/>
<dbReference type="HOGENOM" id="CLU_049837_1_2_1"/>
<dbReference type="AlphaFoldDB" id="E3NWK4"/>
<dbReference type="InterPro" id="IPR001888">
    <property type="entry name" value="Transposase_1"/>
</dbReference>
<dbReference type="PANTHER" id="PTHR46060:SF1">
    <property type="entry name" value="MARINER MOS1 TRANSPOSASE-LIKE PROTEIN"/>
    <property type="match status" value="1"/>
</dbReference>
<dbReference type="Gene3D" id="3.30.420.10">
    <property type="entry name" value="Ribonuclease H-like superfamily/Ribonuclease H"/>
    <property type="match status" value="1"/>
</dbReference>
<dbReference type="eggNOG" id="KOG1246">
    <property type="taxonomic scope" value="Eukaryota"/>
</dbReference>
<dbReference type="EMBL" id="DS271657">
    <property type="protein sequence ID" value="EFP03520.1"/>
    <property type="molecule type" value="Genomic_DNA"/>
</dbReference>
<dbReference type="Pfam" id="PF01359">
    <property type="entry name" value="Transposase_1"/>
    <property type="match status" value="1"/>
</dbReference>
<organism evidence="2">
    <name type="scientific">Caenorhabditis remanei</name>
    <name type="common">Caenorhabditis vulgaris</name>
    <dbReference type="NCBI Taxonomy" id="31234"/>
    <lineage>
        <taxon>Eukaryota</taxon>
        <taxon>Metazoa</taxon>
        <taxon>Ecdysozoa</taxon>
        <taxon>Nematoda</taxon>
        <taxon>Chromadorea</taxon>
        <taxon>Rhabditida</taxon>
        <taxon>Rhabditina</taxon>
        <taxon>Rhabditomorpha</taxon>
        <taxon>Rhabditoidea</taxon>
        <taxon>Rhabditidae</taxon>
        <taxon>Peloderinae</taxon>
        <taxon>Caenorhabditis</taxon>
    </lineage>
</organism>
<accession>E3NWK4</accession>
<dbReference type="GO" id="GO:0003676">
    <property type="term" value="F:nucleic acid binding"/>
    <property type="evidence" value="ECO:0007669"/>
    <property type="project" value="InterPro"/>
</dbReference>
<dbReference type="OrthoDB" id="9970333at2759"/>
<protein>
    <recommendedName>
        <fullName evidence="3">JmjC domain-containing protein</fullName>
    </recommendedName>
</protein>
<name>E3NWK4_CAERE</name>
<proteinExistence type="predicted"/>
<sequence length="308" mass="35216">MVSTMPKKPRLETYLHKNQLSINGQPHNTNASLIAFATNIELETQDFTFVERKNVSSALLTFKFKMSCLQEVDKLPYMLSPNGKGDLLNYAGENIAGLNSAQLYVKAPGSRTSIHPENSALASFNHNIGPGDCVRRAQWVDADRQPEDVVKQELHPKKILLSVWWSVHGVHYWELLPEGKTITADYYSSQLQKVKSKLKTSPLHGHRVHYLHDNARPHTAKTTKSLLATFHWTVLAHPPYSPDRAPSDYHLFSDMHRSLEGQDFKTKSEVEKWLKKYFDSKQPEFWRKGIESLPTKWQTVVDKGGHYV</sequence>
<keyword evidence="2" id="KW-1185">Reference proteome</keyword>
<evidence type="ECO:0000313" key="1">
    <source>
        <dbReference type="EMBL" id="EFP03520.1"/>
    </source>
</evidence>
<dbReference type="InterPro" id="IPR036397">
    <property type="entry name" value="RNaseH_sf"/>
</dbReference>
<evidence type="ECO:0008006" key="3">
    <source>
        <dbReference type="Google" id="ProtNLM"/>
    </source>
</evidence>
<dbReference type="Proteomes" id="UP000008281">
    <property type="component" value="Unassembled WGS sequence"/>
</dbReference>
<dbReference type="InterPro" id="IPR052709">
    <property type="entry name" value="Transposase-MT_Hybrid"/>
</dbReference>
<dbReference type="STRING" id="31234.E3NWK4"/>